<dbReference type="PANTHER" id="PTHR43625">
    <property type="entry name" value="AFLATOXIN B1 ALDEHYDE REDUCTASE"/>
    <property type="match status" value="1"/>
</dbReference>
<keyword evidence="1" id="KW-0560">Oxidoreductase</keyword>
<dbReference type="Pfam" id="PF00248">
    <property type="entry name" value="Aldo_ket_red"/>
    <property type="match status" value="1"/>
</dbReference>
<evidence type="ECO:0000313" key="4">
    <source>
        <dbReference type="Proteomes" id="UP000432015"/>
    </source>
</evidence>
<dbReference type="SUPFAM" id="SSF51430">
    <property type="entry name" value="NAD(P)-linked oxidoreductase"/>
    <property type="match status" value="1"/>
</dbReference>
<dbReference type="AlphaFoldDB" id="A0A7K1LE15"/>
<dbReference type="EMBL" id="WOFH01000023">
    <property type="protein sequence ID" value="MUN42659.1"/>
    <property type="molecule type" value="Genomic_DNA"/>
</dbReference>
<gene>
    <name evidence="3" type="ORF">GNZ18_39620</name>
</gene>
<keyword evidence="4" id="KW-1185">Reference proteome</keyword>
<evidence type="ECO:0000256" key="1">
    <source>
        <dbReference type="ARBA" id="ARBA00023002"/>
    </source>
</evidence>
<dbReference type="GO" id="GO:0016491">
    <property type="term" value="F:oxidoreductase activity"/>
    <property type="evidence" value="ECO:0007669"/>
    <property type="project" value="UniProtKB-KW"/>
</dbReference>
<protein>
    <submittedName>
        <fullName evidence="3">Aldo/keto reductase</fullName>
    </submittedName>
</protein>
<dbReference type="PRINTS" id="PR00069">
    <property type="entry name" value="ALDKETRDTASE"/>
</dbReference>
<evidence type="ECO:0000259" key="2">
    <source>
        <dbReference type="Pfam" id="PF00248"/>
    </source>
</evidence>
<evidence type="ECO:0000313" key="3">
    <source>
        <dbReference type="EMBL" id="MUN42659.1"/>
    </source>
</evidence>
<proteinExistence type="predicted"/>
<organism evidence="3 4">
    <name type="scientific">Actinomadura litoris</name>
    <dbReference type="NCBI Taxonomy" id="2678616"/>
    <lineage>
        <taxon>Bacteria</taxon>
        <taxon>Bacillati</taxon>
        <taxon>Actinomycetota</taxon>
        <taxon>Actinomycetes</taxon>
        <taxon>Streptosporangiales</taxon>
        <taxon>Thermomonosporaceae</taxon>
        <taxon>Actinomadura</taxon>
    </lineage>
</organism>
<dbReference type="InterPro" id="IPR036812">
    <property type="entry name" value="NAD(P)_OxRdtase_dom_sf"/>
</dbReference>
<accession>A0A7K1LE15</accession>
<feature type="domain" description="NADP-dependent oxidoreductase" evidence="2">
    <location>
        <begin position="1"/>
        <end position="271"/>
    </location>
</feature>
<sequence length="275" mass="29221">MRLGRGNAGDADRDPVAVVHAALDAGITMVDTADAYRNEDLVGRTIRGRRDEVLLASKFGLVWRDRVAGGFDVRADPSYVRQACEASLRRLGVDVIDLYYLHHRSGETPIEETVGAMAGLVAQGKVRALGLSNVTAEDLRRAHAVHPIAALQEQWSLVERDIERELLPVAAGLGTVVVAHSPTGHGLLHQAPAAADERGASDLRAALDEIGGVHGTGPGQVALAWAHHRQEVHGVPVVPLPGTTSVRHLRSNIAAADLGLAEDELLRLDSLGAAR</sequence>
<dbReference type="GO" id="GO:0005737">
    <property type="term" value="C:cytoplasm"/>
    <property type="evidence" value="ECO:0007669"/>
    <property type="project" value="TreeGrafter"/>
</dbReference>
<dbReference type="Gene3D" id="3.20.20.100">
    <property type="entry name" value="NADP-dependent oxidoreductase domain"/>
    <property type="match status" value="1"/>
</dbReference>
<dbReference type="RefSeq" id="WP_156222550.1">
    <property type="nucleotide sequence ID" value="NZ_WOFH01000023.1"/>
</dbReference>
<dbReference type="InterPro" id="IPR050791">
    <property type="entry name" value="Aldo-Keto_reductase"/>
</dbReference>
<dbReference type="Proteomes" id="UP000432015">
    <property type="component" value="Unassembled WGS sequence"/>
</dbReference>
<comment type="caution">
    <text evidence="3">The sequence shown here is derived from an EMBL/GenBank/DDBJ whole genome shotgun (WGS) entry which is preliminary data.</text>
</comment>
<dbReference type="InterPro" id="IPR020471">
    <property type="entry name" value="AKR"/>
</dbReference>
<dbReference type="PANTHER" id="PTHR43625:SF40">
    <property type="entry name" value="ALDO-KETO REDUCTASE YAKC [NADP(+)]"/>
    <property type="match status" value="1"/>
</dbReference>
<dbReference type="InterPro" id="IPR023210">
    <property type="entry name" value="NADP_OxRdtase_dom"/>
</dbReference>
<reference evidence="3 4" key="1">
    <citation type="submission" date="2019-11" db="EMBL/GenBank/DDBJ databases">
        <authorList>
            <person name="Cao P."/>
        </authorList>
    </citation>
    <scope>NUCLEOTIDE SEQUENCE [LARGE SCALE GENOMIC DNA]</scope>
    <source>
        <strain evidence="3 4">NEAU-AAG5</strain>
    </source>
</reference>
<name>A0A7K1LE15_9ACTN</name>